<name>A0A1H1F3H2_9MICC</name>
<evidence type="ECO:0000313" key="2">
    <source>
        <dbReference type="EMBL" id="SDQ94956.1"/>
    </source>
</evidence>
<dbReference type="KEGG" id="acry:AC20117_01445"/>
<keyword evidence="3" id="KW-1185">Reference proteome</keyword>
<dbReference type="Proteomes" id="UP000181917">
    <property type="component" value="Unassembled WGS sequence"/>
</dbReference>
<evidence type="ECO:0000313" key="3">
    <source>
        <dbReference type="Proteomes" id="UP000181917"/>
    </source>
</evidence>
<organism evidence="2 3">
    <name type="scientific">Crystallibacter crystallopoietes</name>
    <dbReference type="NCBI Taxonomy" id="37928"/>
    <lineage>
        <taxon>Bacteria</taxon>
        <taxon>Bacillati</taxon>
        <taxon>Actinomycetota</taxon>
        <taxon>Actinomycetes</taxon>
        <taxon>Micrococcales</taxon>
        <taxon>Micrococcaceae</taxon>
        <taxon>Crystallibacter</taxon>
    </lineage>
</organism>
<feature type="chain" id="PRO_5010267191" description="Peptidase inhibitor family I36" evidence="1">
    <location>
        <begin position="33"/>
        <end position="270"/>
    </location>
</feature>
<dbReference type="OrthoDB" id="5007281at2"/>
<dbReference type="EMBL" id="FNKH01000002">
    <property type="protein sequence ID" value="SDQ94956.1"/>
    <property type="molecule type" value="Genomic_DNA"/>
</dbReference>
<dbReference type="STRING" id="37928.SAMN04489742_3207"/>
<reference evidence="2 3" key="1">
    <citation type="submission" date="2016-10" db="EMBL/GenBank/DDBJ databases">
        <authorList>
            <person name="de Groot N.N."/>
        </authorList>
    </citation>
    <scope>NUCLEOTIDE SEQUENCE [LARGE SCALE GENOMIC DNA]</scope>
    <source>
        <strain evidence="2 3">DSM 20117</strain>
    </source>
</reference>
<dbReference type="AlphaFoldDB" id="A0A1H1F3H2"/>
<evidence type="ECO:0000256" key="1">
    <source>
        <dbReference type="SAM" id="SignalP"/>
    </source>
</evidence>
<gene>
    <name evidence="2" type="ORF">SAMN04489742_3207</name>
</gene>
<keyword evidence="1" id="KW-0732">Signal</keyword>
<sequence>MGRKVLKQRKHAVFAAVITAGLIGIGAVPAVAAASPAPFGTSETTSTKASTGAHCWFNAVTSASACYETEAALDTALEQLGVDQLAGTVEQTVTEQLAEPASTAQTIKPATTTQTIEPAMATQVAEPAMATQRTVEPAAATPMTAEPAMATPATAVPAMATQPTVEPAPVTEEAPSSSLVTAGIVYANAGYSGASYRILNYGGCSAGGSAFINLADVGWNDRVTSFRGYNGCNVRLHEDRDGEGAIYGDYQFSSWIGAFNDEASSASFFG</sequence>
<evidence type="ECO:0008006" key="4">
    <source>
        <dbReference type="Google" id="ProtNLM"/>
    </source>
</evidence>
<proteinExistence type="predicted"/>
<accession>A0A1H1F3H2</accession>
<dbReference type="RefSeq" id="WP_074701307.1">
    <property type="nucleotide sequence ID" value="NZ_CP018863.1"/>
</dbReference>
<dbReference type="Gene3D" id="2.60.20.10">
    <property type="entry name" value="Crystallins"/>
    <property type="match status" value="1"/>
</dbReference>
<protein>
    <recommendedName>
        <fullName evidence="4">Peptidase inhibitor family I36</fullName>
    </recommendedName>
</protein>
<feature type="signal peptide" evidence="1">
    <location>
        <begin position="1"/>
        <end position="32"/>
    </location>
</feature>